<evidence type="ECO:0000256" key="1">
    <source>
        <dbReference type="SAM" id="MobiDB-lite"/>
    </source>
</evidence>
<protein>
    <recommendedName>
        <fullName evidence="2">Serine aminopeptidase S33 domain-containing protein</fullName>
    </recommendedName>
</protein>
<proteinExistence type="predicted"/>
<dbReference type="InterPro" id="IPR051044">
    <property type="entry name" value="MAG_DAG_Lipase"/>
</dbReference>
<feature type="domain" description="Serine aminopeptidase S33" evidence="2">
    <location>
        <begin position="93"/>
        <end position="339"/>
    </location>
</feature>
<evidence type="ECO:0000259" key="2">
    <source>
        <dbReference type="Pfam" id="PF12146"/>
    </source>
</evidence>
<dbReference type="PRINTS" id="PR00111">
    <property type="entry name" value="ABHYDROLASE"/>
</dbReference>
<dbReference type="Gene3D" id="3.40.50.1820">
    <property type="entry name" value="alpha/beta hydrolase"/>
    <property type="match status" value="1"/>
</dbReference>
<dbReference type="InterPro" id="IPR022742">
    <property type="entry name" value="Hydrolase_4"/>
</dbReference>
<evidence type="ECO:0000313" key="3">
    <source>
        <dbReference type="EMBL" id="KAA0153632.1"/>
    </source>
</evidence>
<dbReference type="EMBL" id="VLTN01000015">
    <property type="protein sequence ID" value="KAA0153632.1"/>
    <property type="molecule type" value="Genomic_DNA"/>
</dbReference>
<sequence>MADAKRVTLEEGPAVGRPSPNERRALGALADAPVLTAARSIGFTLSLGDEHNGRAATIMPLTTDIDISPHRLGGSPGISSTTRFWRHATPTDRPKSIVVYCHGYGHHSRGGALFRLATELSLRGHAVVAFDCEGNGCSSGLPGFIVNFQRLAVQAHVALEFARLQLGHEGAETPAFLLGESMGGALATTAARLNPELFAGMILFAPMCGIDPSIIPAAPIVALAKCVASCWPSLPLIAVQDHLPACFRLDNETVAAGARADPLRYDGKQRVGTGMRLLDVMQHMHESAPSLSMPLLVFHGTADRVTDPSLSLQFWEQFGATDKTYIRLKDAWHVLMFEPYATRVFVIEALDEWLCQRVELAEEEKAAAAAGSAASKTTSAAGALVGGARVLEAVDAGDVVPLPPDTVPRPGRQSVGGLWWSVDPRAVDGAAPAEATSAAAASAAESAAPRASGGAPDYGSVRLSLVEGPLLPAAWASAPTARKWTVPS</sequence>
<feature type="region of interest" description="Disordered" evidence="1">
    <location>
        <begin position="1"/>
        <end position="23"/>
    </location>
</feature>
<dbReference type="Pfam" id="PF12146">
    <property type="entry name" value="Hydrolase_4"/>
    <property type="match status" value="1"/>
</dbReference>
<name>A0A5A8CKL4_CAFRO</name>
<keyword evidence="4" id="KW-1185">Reference proteome</keyword>
<organism evidence="3 4">
    <name type="scientific">Cafeteria roenbergensis</name>
    <name type="common">Marine flagellate</name>
    <dbReference type="NCBI Taxonomy" id="33653"/>
    <lineage>
        <taxon>Eukaryota</taxon>
        <taxon>Sar</taxon>
        <taxon>Stramenopiles</taxon>
        <taxon>Bigyra</taxon>
        <taxon>Opalozoa</taxon>
        <taxon>Bicosoecida</taxon>
        <taxon>Cafeteriaceae</taxon>
        <taxon>Cafeteria</taxon>
    </lineage>
</organism>
<evidence type="ECO:0000313" key="4">
    <source>
        <dbReference type="Proteomes" id="UP000323011"/>
    </source>
</evidence>
<comment type="caution">
    <text evidence="3">The sequence shown here is derived from an EMBL/GenBank/DDBJ whole genome shotgun (WGS) entry which is preliminary data.</text>
</comment>
<dbReference type="InterPro" id="IPR029058">
    <property type="entry name" value="AB_hydrolase_fold"/>
</dbReference>
<dbReference type="PANTHER" id="PTHR11614">
    <property type="entry name" value="PHOSPHOLIPASE-RELATED"/>
    <property type="match status" value="1"/>
</dbReference>
<dbReference type="Proteomes" id="UP000323011">
    <property type="component" value="Unassembled WGS sequence"/>
</dbReference>
<accession>A0A5A8CKL4</accession>
<dbReference type="SUPFAM" id="SSF53474">
    <property type="entry name" value="alpha/beta-Hydrolases"/>
    <property type="match status" value="1"/>
</dbReference>
<dbReference type="InterPro" id="IPR000073">
    <property type="entry name" value="AB_hydrolase_1"/>
</dbReference>
<dbReference type="AlphaFoldDB" id="A0A5A8CKL4"/>
<gene>
    <name evidence="3" type="ORF">FNF29_03020</name>
</gene>
<reference evidence="3 4" key="1">
    <citation type="submission" date="2019-07" db="EMBL/GenBank/DDBJ databases">
        <title>Genomes of Cafeteria roenbergensis.</title>
        <authorList>
            <person name="Fischer M.G."/>
            <person name="Hackl T."/>
            <person name="Roman M."/>
        </authorList>
    </citation>
    <scope>NUCLEOTIDE SEQUENCE [LARGE SCALE GENOMIC DNA]</scope>
    <source>
        <strain evidence="3 4">BVI</strain>
    </source>
</reference>